<feature type="binding site" description="in other chain" evidence="7">
    <location>
        <begin position="13"/>
        <end position="16"/>
    </location>
    <ligand>
        <name>IMP</name>
        <dbReference type="ChEBI" id="CHEBI:58053"/>
        <note>ligand shared between dimeric partners</note>
    </ligand>
</feature>
<dbReference type="RefSeq" id="WP_188618595.1">
    <property type="nucleotide sequence ID" value="NZ_BMLV01000007.1"/>
</dbReference>
<dbReference type="PANTHER" id="PTHR11846">
    <property type="entry name" value="ADENYLOSUCCINATE SYNTHETASE"/>
    <property type="match status" value="1"/>
</dbReference>
<feature type="binding site" evidence="7">
    <location>
        <position position="40"/>
    </location>
    <ligand>
        <name>Mg(2+)</name>
        <dbReference type="ChEBI" id="CHEBI:18420"/>
    </ligand>
</feature>
<feature type="binding site" evidence="7">
    <location>
        <begin position="12"/>
        <end position="18"/>
    </location>
    <ligand>
        <name>GTP</name>
        <dbReference type="ChEBI" id="CHEBI:37565"/>
    </ligand>
</feature>
<accession>A0ABQ2NPB2</accession>
<dbReference type="InterPro" id="IPR042109">
    <property type="entry name" value="Adenylosuccinate_synth_dom1"/>
</dbReference>
<feature type="binding site" description="in other chain" evidence="7">
    <location>
        <position position="302"/>
    </location>
    <ligand>
        <name>IMP</name>
        <dbReference type="ChEBI" id="CHEBI:58053"/>
        <note>ligand shared between dimeric partners</note>
    </ligand>
</feature>
<dbReference type="Pfam" id="PF00709">
    <property type="entry name" value="Adenylsucc_synt"/>
    <property type="match status" value="1"/>
</dbReference>
<dbReference type="Gene3D" id="1.10.300.10">
    <property type="entry name" value="Adenylosuccinate Synthetase, subunit A, domain 2"/>
    <property type="match status" value="1"/>
</dbReference>
<proteinExistence type="inferred from homology"/>
<comment type="catalytic activity">
    <reaction evidence="7">
        <text>IMP + L-aspartate + GTP = N(6)-(1,2-dicarboxyethyl)-AMP + GDP + phosphate + 2 H(+)</text>
        <dbReference type="Rhea" id="RHEA:15753"/>
        <dbReference type="ChEBI" id="CHEBI:15378"/>
        <dbReference type="ChEBI" id="CHEBI:29991"/>
        <dbReference type="ChEBI" id="CHEBI:37565"/>
        <dbReference type="ChEBI" id="CHEBI:43474"/>
        <dbReference type="ChEBI" id="CHEBI:57567"/>
        <dbReference type="ChEBI" id="CHEBI:58053"/>
        <dbReference type="ChEBI" id="CHEBI:58189"/>
        <dbReference type="EC" id="6.3.4.4"/>
    </reaction>
</comment>
<dbReference type="NCBIfam" id="NF002223">
    <property type="entry name" value="PRK01117.1"/>
    <property type="match status" value="1"/>
</dbReference>
<evidence type="ECO:0000313" key="10">
    <source>
        <dbReference type="Proteomes" id="UP000620064"/>
    </source>
</evidence>
<evidence type="ECO:0000256" key="3">
    <source>
        <dbReference type="ARBA" id="ARBA00022741"/>
    </source>
</evidence>
<feature type="binding site" evidence="7">
    <location>
        <begin position="330"/>
        <end position="332"/>
    </location>
    <ligand>
        <name>GTP</name>
        <dbReference type="ChEBI" id="CHEBI:37565"/>
    </ligand>
</feature>
<organism evidence="9 10">
    <name type="scientific">Cloacibacterium rupense</name>
    <dbReference type="NCBI Taxonomy" id="517423"/>
    <lineage>
        <taxon>Bacteria</taxon>
        <taxon>Pseudomonadati</taxon>
        <taxon>Bacteroidota</taxon>
        <taxon>Flavobacteriia</taxon>
        <taxon>Flavobacteriales</taxon>
        <taxon>Weeksellaceae</taxon>
    </lineage>
</organism>
<dbReference type="Gene3D" id="3.90.170.10">
    <property type="entry name" value="Adenylosuccinate Synthetase, subunit A, domain 3"/>
    <property type="match status" value="1"/>
</dbReference>
<feature type="binding site" evidence="7">
    <location>
        <begin position="298"/>
        <end position="304"/>
    </location>
    <ligand>
        <name>substrate</name>
    </ligand>
</feature>
<comment type="similarity">
    <text evidence="7">Belongs to the adenylosuccinate synthetase family.</text>
</comment>
<evidence type="ECO:0000256" key="2">
    <source>
        <dbReference type="ARBA" id="ARBA00022723"/>
    </source>
</evidence>
<dbReference type="EMBL" id="BMLV01000007">
    <property type="protein sequence ID" value="GGP06395.1"/>
    <property type="molecule type" value="Genomic_DNA"/>
</dbReference>
<comment type="pathway">
    <text evidence="7">Purine metabolism; AMP biosynthesis via de novo pathway; AMP from IMP: step 1/2.</text>
</comment>
<dbReference type="EC" id="6.3.4.4" evidence="7"/>
<feature type="binding site" evidence="7">
    <location>
        <position position="13"/>
    </location>
    <ligand>
        <name>Mg(2+)</name>
        <dbReference type="ChEBI" id="CHEBI:18420"/>
    </ligand>
</feature>
<name>A0ABQ2NPB2_9FLAO</name>
<dbReference type="NCBIfam" id="TIGR00184">
    <property type="entry name" value="purA"/>
    <property type="match status" value="1"/>
</dbReference>
<dbReference type="HAMAP" id="MF_00011">
    <property type="entry name" value="Adenylosucc_synth"/>
    <property type="match status" value="1"/>
</dbReference>
<feature type="binding site" evidence="7">
    <location>
        <begin position="40"/>
        <end position="42"/>
    </location>
    <ligand>
        <name>GTP</name>
        <dbReference type="ChEBI" id="CHEBI:37565"/>
    </ligand>
</feature>
<dbReference type="SUPFAM" id="SSF52540">
    <property type="entry name" value="P-loop containing nucleoside triphosphate hydrolases"/>
    <property type="match status" value="1"/>
</dbReference>
<dbReference type="InterPro" id="IPR027417">
    <property type="entry name" value="P-loop_NTPase"/>
</dbReference>
<evidence type="ECO:0000256" key="5">
    <source>
        <dbReference type="ARBA" id="ARBA00022842"/>
    </source>
</evidence>
<keyword evidence="1 7" id="KW-0436">Ligase</keyword>
<protein>
    <recommendedName>
        <fullName evidence="7">Adenylosuccinate synthetase</fullName>
        <shortName evidence="7">AMPSase</shortName>
        <shortName evidence="7">AdSS</shortName>
        <ecNumber evidence="7">6.3.4.4</ecNumber>
    </recommendedName>
    <alternativeName>
        <fullName evidence="7">IMP--aspartate ligase</fullName>
    </alternativeName>
</protein>
<dbReference type="PROSITE" id="PS00513">
    <property type="entry name" value="ADENYLOSUCCIN_SYN_2"/>
    <property type="match status" value="1"/>
</dbReference>
<keyword evidence="5 7" id="KW-0460">Magnesium</keyword>
<dbReference type="InterPro" id="IPR001114">
    <property type="entry name" value="Adenylosuccinate_synthetase"/>
</dbReference>
<keyword evidence="2 7" id="KW-0479">Metal-binding</keyword>
<comment type="subunit">
    <text evidence="7">Homodimer.</text>
</comment>
<sequence>MSTYVVVGLQYGDEGKGKITDVLSAKSDYVVRFQGGDNAGHTVYVGEDKFVLHLLPSGVLQCRGKCIIANGVVVNPKAFIKEIEQIEAKGYKTDHVFISRRAHVIMPYHIMLDTYREEEKGGTQIGTTKKGIGPCYEDKIARVGIRMIDLLNPEVLKEKIEKNLKIKNNLFEKYFEKPAMSFDEIYNEFLEIGKKLQDRIVDTELEINEAIRDNKNILFEGAQALMLDIDFGTYPYVTSSSPSTGGVCTGAGVPPTALQNLIGVSKAYTTRVGHGPFPTELDNELGENIRKIGHEYGATTGRPRRTGWLDLVSLKHACMINGINNLVVTKLDVLTGLGTLKVATHYKTEDGKIIDYFTSSTTKLYDYEPIYAELEGWTEDITKARSFDELPENAKKYIAFIEQYLGINVYLVSVGPERSQNIIRKELF</sequence>
<feature type="binding site" evidence="7">
    <location>
        <position position="142"/>
    </location>
    <ligand>
        <name>IMP</name>
        <dbReference type="ChEBI" id="CHEBI:58053"/>
        <note>ligand shared between dimeric partners</note>
    </ligand>
</feature>
<feature type="binding site" description="in other chain" evidence="7">
    <location>
        <position position="223"/>
    </location>
    <ligand>
        <name>IMP</name>
        <dbReference type="ChEBI" id="CHEBI:58053"/>
        <note>ligand shared between dimeric partners</note>
    </ligand>
</feature>
<dbReference type="Gene3D" id="3.40.440.10">
    <property type="entry name" value="Adenylosuccinate Synthetase, subunit A, domain 1"/>
    <property type="match status" value="1"/>
</dbReference>
<comment type="cofactor">
    <cofactor evidence="7">
        <name>Mg(2+)</name>
        <dbReference type="ChEBI" id="CHEBI:18420"/>
    </cofactor>
    <text evidence="7">Binds 1 Mg(2+) ion per subunit.</text>
</comment>
<evidence type="ECO:0000256" key="7">
    <source>
        <dbReference type="HAMAP-Rule" id="MF_00011"/>
    </source>
</evidence>
<feature type="binding site" description="in other chain" evidence="7">
    <location>
        <begin position="38"/>
        <end position="41"/>
    </location>
    <ligand>
        <name>IMP</name>
        <dbReference type="ChEBI" id="CHEBI:58053"/>
        <note>ligand shared between dimeric partners</note>
    </ligand>
</feature>
<keyword evidence="10" id="KW-1185">Reference proteome</keyword>
<reference evidence="10" key="1">
    <citation type="journal article" date="2019" name="Int. J. Syst. Evol. Microbiol.">
        <title>The Global Catalogue of Microorganisms (GCM) 10K type strain sequencing project: providing services to taxonomists for standard genome sequencing and annotation.</title>
        <authorList>
            <consortium name="The Broad Institute Genomics Platform"/>
            <consortium name="The Broad Institute Genome Sequencing Center for Infectious Disease"/>
            <person name="Wu L."/>
            <person name="Ma J."/>
        </authorList>
    </citation>
    <scope>NUCLEOTIDE SEQUENCE [LARGE SCALE GENOMIC DNA]</scope>
    <source>
        <strain evidence="10">CGMCC 1.7656</strain>
    </source>
</reference>
<feature type="binding site" evidence="7">
    <location>
        <position position="304"/>
    </location>
    <ligand>
        <name>GTP</name>
        <dbReference type="ChEBI" id="CHEBI:37565"/>
    </ligand>
</feature>
<feature type="binding site" description="in other chain" evidence="7">
    <location>
        <position position="238"/>
    </location>
    <ligand>
        <name>IMP</name>
        <dbReference type="ChEBI" id="CHEBI:58053"/>
        <note>ligand shared between dimeric partners</note>
    </ligand>
</feature>
<evidence type="ECO:0000256" key="6">
    <source>
        <dbReference type="ARBA" id="ARBA00023134"/>
    </source>
</evidence>
<keyword evidence="3 7" id="KW-0547">Nucleotide-binding</keyword>
<gene>
    <name evidence="7 9" type="primary">purA</name>
    <name evidence="9" type="ORF">GCM10010992_26230</name>
</gene>
<dbReference type="SMART" id="SM00788">
    <property type="entry name" value="Adenylsucc_synt"/>
    <property type="match status" value="1"/>
</dbReference>
<comment type="caution">
    <text evidence="9">The sequence shown here is derived from an EMBL/GenBank/DDBJ whole genome shotgun (WGS) entry which is preliminary data.</text>
</comment>
<keyword evidence="7" id="KW-0963">Cytoplasm</keyword>
<dbReference type="InterPro" id="IPR042111">
    <property type="entry name" value="Adenylosuccinate_synth_dom3"/>
</dbReference>
<comment type="subcellular location">
    <subcellularLocation>
        <location evidence="7">Cytoplasm</location>
    </subcellularLocation>
</comment>
<evidence type="ECO:0000313" key="9">
    <source>
        <dbReference type="EMBL" id="GGP06395.1"/>
    </source>
</evidence>
<keyword evidence="6 7" id="KW-0342">GTP-binding</keyword>
<comment type="function">
    <text evidence="7">Plays an important role in the de novo pathway of purine nucleotide biosynthesis. Catalyzes the first committed step in the biosynthesis of AMP from IMP.</text>
</comment>
<dbReference type="InterPro" id="IPR033128">
    <property type="entry name" value="Adenylosuccin_syn_Lys_AS"/>
</dbReference>
<keyword evidence="4 7" id="KW-0658">Purine biosynthesis</keyword>
<feature type="active site" evidence="8">
    <location>
        <position position="139"/>
    </location>
</feature>
<evidence type="ECO:0000256" key="1">
    <source>
        <dbReference type="ARBA" id="ARBA00022598"/>
    </source>
</evidence>
<dbReference type="Proteomes" id="UP000620064">
    <property type="component" value="Unassembled WGS sequence"/>
</dbReference>
<feature type="binding site" evidence="7">
    <location>
        <begin position="413"/>
        <end position="415"/>
    </location>
    <ligand>
        <name>GTP</name>
        <dbReference type="ChEBI" id="CHEBI:37565"/>
    </ligand>
</feature>
<dbReference type="InterPro" id="IPR042110">
    <property type="entry name" value="Adenylosuccinate_synth_dom2"/>
</dbReference>
<dbReference type="CDD" id="cd03108">
    <property type="entry name" value="AdSS"/>
    <property type="match status" value="1"/>
</dbReference>
<feature type="active site" description="Proton acceptor" evidence="7">
    <location>
        <position position="13"/>
    </location>
</feature>
<dbReference type="PANTHER" id="PTHR11846:SF0">
    <property type="entry name" value="ADENYLOSUCCINATE SYNTHETASE"/>
    <property type="match status" value="1"/>
</dbReference>
<feature type="binding site" description="in other chain" evidence="7">
    <location>
        <position position="128"/>
    </location>
    <ligand>
        <name>IMP</name>
        <dbReference type="ChEBI" id="CHEBI:58053"/>
        <note>ligand shared between dimeric partners</note>
    </ligand>
</feature>
<evidence type="ECO:0000256" key="4">
    <source>
        <dbReference type="ARBA" id="ARBA00022755"/>
    </source>
</evidence>
<evidence type="ECO:0000256" key="8">
    <source>
        <dbReference type="PROSITE-ProRule" id="PRU10134"/>
    </source>
</evidence>
<feature type="active site" description="Proton donor" evidence="7">
    <location>
        <position position="41"/>
    </location>
</feature>